<protein>
    <recommendedName>
        <fullName evidence="5">Senescence regulator</fullName>
    </recommendedName>
</protein>
<feature type="compositionally biased region" description="Acidic residues" evidence="2">
    <location>
        <begin position="83"/>
        <end position="96"/>
    </location>
</feature>
<comment type="caution">
    <text evidence="3">The sequence shown here is derived from an EMBL/GenBank/DDBJ whole genome shotgun (WGS) entry which is preliminary data.</text>
</comment>
<evidence type="ECO:0008006" key="5">
    <source>
        <dbReference type="Google" id="ProtNLM"/>
    </source>
</evidence>
<sequence>MEEEFDEEEIWAMVRETKDDSLKTRKLKDGSFFSSMKASSASRKIPRSNNTVGEDNSSTTALIQQSAPVTIPNWSKIFKRSETEDEEDEEEDEEEDRVPPHEWIAKKMERNQISSFSVCEGEGRTLKGRDQRKVRNAVLTRTGFLE</sequence>
<name>A0A8T3CCF7_DENNO</name>
<dbReference type="Proteomes" id="UP000829196">
    <property type="component" value="Unassembled WGS sequence"/>
</dbReference>
<dbReference type="OrthoDB" id="1917735at2759"/>
<evidence type="ECO:0000313" key="3">
    <source>
        <dbReference type="EMBL" id="KAI0529691.1"/>
    </source>
</evidence>
<dbReference type="Pfam" id="PF04520">
    <property type="entry name" value="Senescence_reg"/>
    <property type="match status" value="1"/>
</dbReference>
<evidence type="ECO:0000256" key="1">
    <source>
        <dbReference type="ARBA" id="ARBA00034773"/>
    </source>
</evidence>
<feature type="compositionally biased region" description="Low complexity" evidence="2">
    <location>
        <begin position="33"/>
        <end position="42"/>
    </location>
</feature>
<feature type="region of interest" description="Disordered" evidence="2">
    <location>
        <begin position="33"/>
        <end position="102"/>
    </location>
</feature>
<proteinExistence type="inferred from homology"/>
<dbReference type="AlphaFoldDB" id="A0A8T3CCF7"/>
<keyword evidence="4" id="KW-1185">Reference proteome</keyword>
<dbReference type="EMBL" id="JAGYWB010000002">
    <property type="protein sequence ID" value="KAI0529691.1"/>
    <property type="molecule type" value="Genomic_DNA"/>
</dbReference>
<feature type="compositionally biased region" description="Polar residues" evidence="2">
    <location>
        <begin position="47"/>
        <end position="68"/>
    </location>
</feature>
<dbReference type="PANTHER" id="PTHR33083:SF103">
    <property type="entry name" value="SENESCENCE REGULATOR"/>
    <property type="match status" value="1"/>
</dbReference>
<dbReference type="PANTHER" id="PTHR33083">
    <property type="entry name" value="EXPRESSED PROTEIN"/>
    <property type="match status" value="1"/>
</dbReference>
<evidence type="ECO:0000313" key="4">
    <source>
        <dbReference type="Proteomes" id="UP000829196"/>
    </source>
</evidence>
<reference evidence="3" key="1">
    <citation type="journal article" date="2022" name="Front. Genet.">
        <title>Chromosome-Scale Assembly of the Dendrobium nobile Genome Provides Insights Into the Molecular Mechanism of the Biosynthesis of the Medicinal Active Ingredient of Dendrobium.</title>
        <authorList>
            <person name="Xu Q."/>
            <person name="Niu S.-C."/>
            <person name="Li K.-L."/>
            <person name="Zheng P.-J."/>
            <person name="Zhang X.-J."/>
            <person name="Jia Y."/>
            <person name="Liu Y."/>
            <person name="Niu Y.-X."/>
            <person name="Yu L.-H."/>
            <person name="Chen D.-F."/>
            <person name="Zhang G.-Q."/>
        </authorList>
    </citation>
    <scope>NUCLEOTIDE SEQUENCE</scope>
    <source>
        <tissue evidence="3">Leaf</tissue>
    </source>
</reference>
<evidence type="ECO:0000256" key="2">
    <source>
        <dbReference type="SAM" id="MobiDB-lite"/>
    </source>
</evidence>
<organism evidence="3 4">
    <name type="scientific">Dendrobium nobile</name>
    <name type="common">Orchid</name>
    <dbReference type="NCBI Taxonomy" id="94219"/>
    <lineage>
        <taxon>Eukaryota</taxon>
        <taxon>Viridiplantae</taxon>
        <taxon>Streptophyta</taxon>
        <taxon>Embryophyta</taxon>
        <taxon>Tracheophyta</taxon>
        <taxon>Spermatophyta</taxon>
        <taxon>Magnoliopsida</taxon>
        <taxon>Liliopsida</taxon>
        <taxon>Asparagales</taxon>
        <taxon>Orchidaceae</taxon>
        <taxon>Epidendroideae</taxon>
        <taxon>Malaxideae</taxon>
        <taxon>Dendrobiinae</taxon>
        <taxon>Dendrobium</taxon>
    </lineage>
</organism>
<comment type="similarity">
    <text evidence="1">Belongs to the senescence regulator S40 family.</text>
</comment>
<dbReference type="InterPro" id="IPR007608">
    <property type="entry name" value="Senescence_reg_S40"/>
</dbReference>
<gene>
    <name evidence="3" type="ORF">KFK09_002246</name>
</gene>
<dbReference type="GO" id="GO:0010150">
    <property type="term" value="P:leaf senescence"/>
    <property type="evidence" value="ECO:0007669"/>
    <property type="project" value="UniProtKB-ARBA"/>
</dbReference>
<accession>A0A8T3CCF7</accession>